<dbReference type="Proteomes" id="UP000276776">
    <property type="component" value="Unassembled WGS sequence"/>
</dbReference>
<sequence length="98" mass="11328">MDAFLPYLRVDDNRQKQLARRIDDILRMRTGDSTDRYNTFTDAYEKQIWISSVSVSVTQCGWLSTRTGGIGTQNCNNLLSFVCEKGMEFLDFESFLIL</sequence>
<keyword evidence="2" id="KW-1185">Reference proteome</keyword>
<evidence type="ECO:0000313" key="2">
    <source>
        <dbReference type="Proteomes" id="UP000276776"/>
    </source>
</evidence>
<dbReference type="WBParaSite" id="TCLT_0000371401-mRNA-1">
    <property type="protein sequence ID" value="TCLT_0000371401-mRNA-1"/>
    <property type="gene ID" value="TCLT_0000371401"/>
</dbReference>
<dbReference type="EMBL" id="UYYF01002345">
    <property type="protein sequence ID" value="VDN00409.1"/>
    <property type="molecule type" value="Genomic_DNA"/>
</dbReference>
<reference evidence="1 2" key="2">
    <citation type="submission" date="2018-11" db="EMBL/GenBank/DDBJ databases">
        <authorList>
            <consortium name="Pathogen Informatics"/>
        </authorList>
    </citation>
    <scope>NUCLEOTIDE SEQUENCE [LARGE SCALE GENOMIC DNA]</scope>
</reference>
<proteinExistence type="predicted"/>
<evidence type="ECO:0000313" key="1">
    <source>
        <dbReference type="EMBL" id="VDN00409.1"/>
    </source>
</evidence>
<protein>
    <submittedName>
        <fullName evidence="3">C-type lectin domain-containing protein</fullName>
    </submittedName>
</protein>
<reference evidence="3" key="1">
    <citation type="submission" date="2017-02" db="UniProtKB">
        <authorList>
            <consortium name="WormBaseParasite"/>
        </authorList>
    </citation>
    <scope>IDENTIFICATION</scope>
</reference>
<dbReference type="AlphaFoldDB" id="A0A0N5CU02"/>
<organism evidence="3">
    <name type="scientific">Thelazia callipaeda</name>
    <name type="common">Oriental eyeworm</name>
    <name type="synonym">Parasitic nematode</name>
    <dbReference type="NCBI Taxonomy" id="103827"/>
    <lineage>
        <taxon>Eukaryota</taxon>
        <taxon>Metazoa</taxon>
        <taxon>Ecdysozoa</taxon>
        <taxon>Nematoda</taxon>
        <taxon>Chromadorea</taxon>
        <taxon>Rhabditida</taxon>
        <taxon>Spirurina</taxon>
        <taxon>Spiruromorpha</taxon>
        <taxon>Thelazioidea</taxon>
        <taxon>Thelaziidae</taxon>
        <taxon>Thelazia</taxon>
    </lineage>
</organism>
<accession>A0A0N5CU02</accession>
<dbReference type="STRING" id="103827.A0A0N5CU02"/>
<gene>
    <name evidence="1" type="ORF">TCLT_LOCUS3703</name>
</gene>
<name>A0A0N5CU02_THECL</name>
<dbReference type="OrthoDB" id="536948at2759"/>
<evidence type="ECO:0000313" key="3">
    <source>
        <dbReference type="WBParaSite" id="TCLT_0000371401-mRNA-1"/>
    </source>
</evidence>